<dbReference type="GO" id="GO:0016747">
    <property type="term" value="F:acyltransferase activity, transferring groups other than amino-acyl groups"/>
    <property type="evidence" value="ECO:0007669"/>
    <property type="project" value="InterPro"/>
</dbReference>
<reference evidence="5 6" key="1">
    <citation type="submission" date="2019-12" db="EMBL/GenBank/DDBJ databases">
        <title>Genomic-based taxomic classification of the family Erythrobacteraceae.</title>
        <authorList>
            <person name="Xu L."/>
        </authorList>
    </citation>
    <scope>NUCLEOTIDE SEQUENCE [LARGE SCALE GENOMIC DNA]</scope>
    <source>
        <strain evidence="5 6">KCTC 52259</strain>
    </source>
</reference>
<organism evidence="5 6">
    <name type="scientific">Allopontixanthobacter confluentis</name>
    <dbReference type="NCBI Taxonomy" id="1849021"/>
    <lineage>
        <taxon>Bacteria</taxon>
        <taxon>Pseudomonadati</taxon>
        <taxon>Pseudomonadota</taxon>
        <taxon>Alphaproteobacteria</taxon>
        <taxon>Sphingomonadales</taxon>
        <taxon>Erythrobacteraceae</taxon>
        <taxon>Allopontixanthobacter</taxon>
    </lineage>
</organism>
<dbReference type="Pfam" id="PF13302">
    <property type="entry name" value="Acetyltransf_3"/>
    <property type="match status" value="1"/>
</dbReference>
<dbReference type="OrthoDB" id="9804153at2"/>
<dbReference type="PANTHER" id="PTHR43792:SF8">
    <property type="entry name" value="[RIBOSOMAL PROTEIN US5]-ALANINE N-ACETYLTRANSFERASE"/>
    <property type="match status" value="1"/>
</dbReference>
<evidence type="ECO:0000313" key="6">
    <source>
        <dbReference type="Proteomes" id="UP000473531"/>
    </source>
</evidence>
<evidence type="ECO:0000259" key="4">
    <source>
        <dbReference type="PROSITE" id="PS51186"/>
    </source>
</evidence>
<proteinExistence type="inferred from homology"/>
<keyword evidence="2" id="KW-0012">Acyltransferase</keyword>
<dbReference type="AlphaFoldDB" id="A0A6L7GCT9"/>
<evidence type="ECO:0000256" key="2">
    <source>
        <dbReference type="ARBA" id="ARBA00023315"/>
    </source>
</evidence>
<dbReference type="InterPro" id="IPR000182">
    <property type="entry name" value="GNAT_dom"/>
</dbReference>
<dbReference type="EMBL" id="WTYU01000001">
    <property type="protein sequence ID" value="MXP13727.1"/>
    <property type="molecule type" value="Genomic_DNA"/>
</dbReference>
<dbReference type="RefSeq" id="WP_160599975.1">
    <property type="nucleotide sequence ID" value="NZ_WTYU01000001.1"/>
</dbReference>
<feature type="domain" description="N-acetyltransferase" evidence="4">
    <location>
        <begin position="8"/>
        <end position="171"/>
    </location>
</feature>
<accession>A0A6L7GCT9</accession>
<evidence type="ECO:0000313" key="5">
    <source>
        <dbReference type="EMBL" id="MXP13727.1"/>
    </source>
</evidence>
<dbReference type="SUPFAM" id="SSF55729">
    <property type="entry name" value="Acyl-CoA N-acyltransferases (Nat)"/>
    <property type="match status" value="1"/>
</dbReference>
<dbReference type="InterPro" id="IPR016181">
    <property type="entry name" value="Acyl_CoA_acyltransferase"/>
</dbReference>
<protein>
    <submittedName>
        <fullName evidence="5">GNAT family N-acetyltransferase</fullName>
    </submittedName>
</protein>
<keyword evidence="1 5" id="KW-0808">Transferase</keyword>
<evidence type="ECO:0000256" key="3">
    <source>
        <dbReference type="ARBA" id="ARBA00038502"/>
    </source>
</evidence>
<evidence type="ECO:0000256" key="1">
    <source>
        <dbReference type="ARBA" id="ARBA00022679"/>
    </source>
</evidence>
<comment type="similarity">
    <text evidence="3">Belongs to the acetyltransferase family. RimJ subfamily.</text>
</comment>
<dbReference type="InterPro" id="IPR051531">
    <property type="entry name" value="N-acetyltransferase"/>
</dbReference>
<name>A0A6L7GCT9_9SPHN</name>
<dbReference type="PROSITE" id="PS51186">
    <property type="entry name" value="GNAT"/>
    <property type="match status" value="1"/>
</dbReference>
<sequence>MFHRSERLFLRPAWPEDWNDILAAIADEAIVRHLAAAPWPYRESHARAFVAKAQDPLYPNFLVTLPEAGSSKLVGMCGLVGQEEGAGVQLGYWIARPYWGNGFATEAARAVIEIARIIGHRHISAAHHVDNPASGKVLRRAGFLPTGRVAPTYCLARHEDVDSVFYEYDLAADQLPSMRAA</sequence>
<dbReference type="PANTHER" id="PTHR43792">
    <property type="entry name" value="GNAT FAMILY, PUTATIVE (AFU_ORTHOLOGUE AFUA_3G00765)-RELATED-RELATED"/>
    <property type="match status" value="1"/>
</dbReference>
<gene>
    <name evidence="5" type="ORF">GRI44_03025</name>
</gene>
<keyword evidence="6" id="KW-1185">Reference proteome</keyword>
<comment type="caution">
    <text evidence="5">The sequence shown here is derived from an EMBL/GenBank/DDBJ whole genome shotgun (WGS) entry which is preliminary data.</text>
</comment>
<dbReference type="Gene3D" id="3.40.630.30">
    <property type="match status" value="1"/>
</dbReference>
<dbReference type="Proteomes" id="UP000473531">
    <property type="component" value="Unassembled WGS sequence"/>
</dbReference>